<feature type="domain" description="USP" evidence="2">
    <location>
        <begin position="119"/>
        <end position="532"/>
    </location>
</feature>
<protein>
    <recommendedName>
        <fullName evidence="2">USP domain-containing protein</fullName>
    </recommendedName>
</protein>
<evidence type="ECO:0000313" key="3">
    <source>
        <dbReference type="EMBL" id="CAK7936960.1"/>
    </source>
</evidence>
<gene>
    <name evidence="3" type="ORF">PM001_LOCUS22110</name>
</gene>
<dbReference type="GO" id="GO:0016579">
    <property type="term" value="P:protein deubiquitination"/>
    <property type="evidence" value="ECO:0007669"/>
    <property type="project" value="InterPro"/>
</dbReference>
<feature type="compositionally biased region" description="Basic residues" evidence="1">
    <location>
        <begin position="610"/>
        <end position="619"/>
    </location>
</feature>
<name>A0AAV1UU98_9STRA</name>
<dbReference type="AlphaFoldDB" id="A0AAV1UU98"/>
<dbReference type="CDD" id="cd02257">
    <property type="entry name" value="Peptidase_C19"/>
    <property type="match status" value="1"/>
</dbReference>
<dbReference type="EMBL" id="CAKLBY020000226">
    <property type="protein sequence ID" value="CAK7936960.1"/>
    <property type="molecule type" value="Genomic_DNA"/>
</dbReference>
<organism evidence="3 4">
    <name type="scientific">Peronospora matthiolae</name>
    <dbReference type="NCBI Taxonomy" id="2874970"/>
    <lineage>
        <taxon>Eukaryota</taxon>
        <taxon>Sar</taxon>
        <taxon>Stramenopiles</taxon>
        <taxon>Oomycota</taxon>
        <taxon>Peronosporomycetes</taxon>
        <taxon>Peronosporales</taxon>
        <taxon>Peronosporaceae</taxon>
        <taxon>Peronospora</taxon>
    </lineage>
</organism>
<accession>A0AAV1UU98</accession>
<dbReference type="Proteomes" id="UP001162060">
    <property type="component" value="Unassembled WGS sequence"/>
</dbReference>
<dbReference type="InterPro" id="IPR038765">
    <property type="entry name" value="Papain-like_cys_pep_sf"/>
</dbReference>
<dbReference type="PANTHER" id="PTHR21646:SF23">
    <property type="entry name" value="UBIQUITIN CARBOXYL-TERMINAL HYDROLASE USP2"/>
    <property type="match status" value="1"/>
</dbReference>
<feature type="region of interest" description="Disordered" evidence="1">
    <location>
        <begin position="563"/>
        <end position="619"/>
    </location>
</feature>
<reference evidence="3" key="1">
    <citation type="submission" date="2024-01" db="EMBL/GenBank/DDBJ databases">
        <authorList>
            <person name="Webb A."/>
        </authorList>
    </citation>
    <scope>NUCLEOTIDE SEQUENCE</scope>
    <source>
        <strain evidence="3">Pm1</strain>
    </source>
</reference>
<comment type="caution">
    <text evidence="3">The sequence shown here is derived from an EMBL/GenBank/DDBJ whole genome shotgun (WGS) entry which is preliminary data.</text>
</comment>
<dbReference type="InterPro" id="IPR018200">
    <property type="entry name" value="USP_CS"/>
</dbReference>
<dbReference type="SUPFAM" id="SSF54001">
    <property type="entry name" value="Cysteine proteinases"/>
    <property type="match status" value="1"/>
</dbReference>
<dbReference type="InterPro" id="IPR050185">
    <property type="entry name" value="Ub_carboxyl-term_hydrolase"/>
</dbReference>
<evidence type="ECO:0000259" key="2">
    <source>
        <dbReference type="PROSITE" id="PS50235"/>
    </source>
</evidence>
<dbReference type="PROSITE" id="PS50235">
    <property type="entry name" value="USP_3"/>
    <property type="match status" value="1"/>
</dbReference>
<evidence type="ECO:0000256" key="1">
    <source>
        <dbReference type="SAM" id="MobiDB-lite"/>
    </source>
</evidence>
<dbReference type="FunFam" id="3.90.70.10:FF:000093">
    <property type="entry name" value="Ubiquitin carboxyl-terminal hydrolase, putative"/>
    <property type="match status" value="1"/>
</dbReference>
<sequence length="619" mass="67949">MTNARRLDRDVITFGDFSIEETQRVLRDVEKTLQAVEIVTEKVAPKSWAEAVGIDKTQPLLEGSGRATSWPIAAAGDGKNAAAARIVRDPTKPVIFEDVIQEALCCLDVSAPAKEMKKRGLVNQGNTCFQNVIMQSVLACPPFLNLLVEISTACPPTTSMLASTSTFKAWRHMVAFAREFEEPTLAQLQAQVSHGDRKANDMHGKAPQAIRISGYFMDVLSAFQKMRGEQEDALEFLEFFLEYLHAEYEKSGLRLPASCEKQTKRAPVIEQNEASVDADAKSAQAFDDGWAEVGKKGKSSVLRQNPVNAIRSPINWLFKGALRSELKQHGKRQSSITVEPFHCLHLNLDYEAQDLSFVTGENGTTNSSDASITVEEMIRKSFDVEVIEDANQVPTMKKYTTVESLPVVLTLSVKRFTYHPDQGPVKLQQFVKYPHFLEFPTQLLSAACRAENGLDSSGAAPVNGSGPLTPLPVYELFAVVSHLGKFVVGGHYTCVCRDNKDQWYRYDDEHVTSISEATALSETAYLLLYVRTSKQPPEPVVVPPSLSSSPFIKATSVSAPRCKSSNVTEKKVPGGKNWKQPASASSVLPPAPRLIPGMSPTKQAVATTSKAKKSSKKKA</sequence>
<dbReference type="InterPro" id="IPR001394">
    <property type="entry name" value="Peptidase_C19_UCH"/>
</dbReference>
<evidence type="ECO:0000313" key="4">
    <source>
        <dbReference type="Proteomes" id="UP001162060"/>
    </source>
</evidence>
<dbReference type="GO" id="GO:0004843">
    <property type="term" value="F:cysteine-type deubiquitinase activity"/>
    <property type="evidence" value="ECO:0007669"/>
    <property type="project" value="InterPro"/>
</dbReference>
<dbReference type="PANTHER" id="PTHR21646">
    <property type="entry name" value="UBIQUITIN CARBOXYL-TERMINAL HYDROLASE"/>
    <property type="match status" value="1"/>
</dbReference>
<dbReference type="Gene3D" id="3.90.70.10">
    <property type="entry name" value="Cysteine proteinases"/>
    <property type="match status" value="1"/>
</dbReference>
<dbReference type="Pfam" id="PF00443">
    <property type="entry name" value="UCH"/>
    <property type="match status" value="1"/>
</dbReference>
<dbReference type="PROSITE" id="PS00973">
    <property type="entry name" value="USP_2"/>
    <property type="match status" value="1"/>
</dbReference>
<dbReference type="InterPro" id="IPR028889">
    <property type="entry name" value="USP"/>
</dbReference>
<proteinExistence type="predicted"/>